<keyword evidence="3" id="KW-1185">Reference proteome</keyword>
<feature type="transmembrane region" description="Helical" evidence="1">
    <location>
        <begin position="57"/>
        <end position="74"/>
    </location>
</feature>
<organism evidence="2 3">
    <name type="scientific">Aquisalibacillus elongatus</name>
    <dbReference type="NCBI Taxonomy" id="485577"/>
    <lineage>
        <taxon>Bacteria</taxon>
        <taxon>Bacillati</taxon>
        <taxon>Bacillota</taxon>
        <taxon>Bacilli</taxon>
        <taxon>Bacillales</taxon>
        <taxon>Bacillaceae</taxon>
        <taxon>Aquisalibacillus</taxon>
    </lineage>
</organism>
<dbReference type="AlphaFoldDB" id="A0A3N5C263"/>
<proteinExistence type="predicted"/>
<dbReference type="OrthoDB" id="2456396at2"/>
<evidence type="ECO:0000313" key="3">
    <source>
        <dbReference type="Proteomes" id="UP000276443"/>
    </source>
</evidence>
<accession>A0A3N5C263</accession>
<keyword evidence="1" id="KW-0812">Transmembrane</keyword>
<keyword evidence="1" id="KW-0472">Membrane</keyword>
<dbReference type="Pfam" id="PF13129">
    <property type="entry name" value="DUF3953"/>
    <property type="match status" value="1"/>
</dbReference>
<feature type="transmembrane region" description="Helical" evidence="1">
    <location>
        <begin position="28"/>
        <end position="45"/>
    </location>
</feature>
<dbReference type="Proteomes" id="UP000276443">
    <property type="component" value="Unassembled WGS sequence"/>
</dbReference>
<evidence type="ECO:0000256" key="1">
    <source>
        <dbReference type="SAM" id="Phobius"/>
    </source>
</evidence>
<evidence type="ECO:0000313" key="2">
    <source>
        <dbReference type="EMBL" id="RPF50271.1"/>
    </source>
</evidence>
<protein>
    <submittedName>
        <fullName evidence="2">Uncharacterized protein DUF3953</fullName>
    </submittedName>
</protein>
<reference evidence="2 3" key="1">
    <citation type="submission" date="2018-11" db="EMBL/GenBank/DDBJ databases">
        <title>Genomic Encyclopedia of Type Strains, Phase IV (KMG-IV): sequencing the most valuable type-strain genomes for metagenomic binning, comparative biology and taxonomic classification.</title>
        <authorList>
            <person name="Goeker M."/>
        </authorList>
    </citation>
    <scope>NUCLEOTIDE SEQUENCE [LARGE SCALE GENOMIC DNA]</scope>
    <source>
        <strain evidence="2 3">DSM 18090</strain>
    </source>
</reference>
<dbReference type="EMBL" id="RKRF01000013">
    <property type="protein sequence ID" value="RPF50271.1"/>
    <property type="molecule type" value="Genomic_DNA"/>
</dbReference>
<feature type="transmembrane region" description="Helical" evidence="1">
    <location>
        <begin position="5"/>
        <end position="22"/>
    </location>
</feature>
<comment type="caution">
    <text evidence="2">The sequence shown here is derived from an EMBL/GenBank/DDBJ whole genome shotgun (WGS) entry which is preliminary data.</text>
</comment>
<keyword evidence="1" id="KW-1133">Transmembrane helix</keyword>
<dbReference type="InterPro" id="IPR025018">
    <property type="entry name" value="DUF3953"/>
</dbReference>
<sequence length="77" mass="9003">MLKILRIIFSVIAGIFAVYALMTKNFEVYPYMFLFLSLMMLVMGLEELQKGRKGYGWLSIMTFLFVFSGTFYIFTLS</sequence>
<gene>
    <name evidence="2" type="ORF">EDC24_2706</name>
</gene>
<name>A0A3N5C263_9BACI</name>
<dbReference type="RefSeq" id="WP_124223401.1">
    <property type="nucleotide sequence ID" value="NZ_RKRF01000013.1"/>
</dbReference>